<gene>
    <name evidence="2" type="ORF">CNR29_05125</name>
</gene>
<keyword evidence="1" id="KW-0175">Coiled coil</keyword>
<name>A0A2A3TX97_LEVBR</name>
<dbReference type="AlphaFoldDB" id="A0A2A3TX97"/>
<comment type="caution">
    <text evidence="2">The sequence shown here is derived from an EMBL/GenBank/DDBJ whole genome shotgun (WGS) entry which is preliminary data.</text>
</comment>
<dbReference type="RefSeq" id="WP_042254467.1">
    <property type="nucleotide sequence ID" value="NZ_BBOW01000069.1"/>
</dbReference>
<dbReference type="Proteomes" id="UP000217918">
    <property type="component" value="Unassembled WGS sequence"/>
</dbReference>
<reference evidence="2 3" key="1">
    <citation type="submission" date="2017-09" db="EMBL/GenBank/DDBJ databases">
        <title>Genome sequence of Lactobacillus brevis D7.</title>
        <authorList>
            <person name="Kwon M.-S."/>
            <person name="Lim S.K."/>
            <person name="Choi H.-J."/>
        </authorList>
    </citation>
    <scope>NUCLEOTIDE SEQUENCE [LARGE SCALE GENOMIC DNA]</scope>
    <source>
        <strain evidence="2 3">D7</strain>
    </source>
</reference>
<dbReference type="EMBL" id="NVYO01000001">
    <property type="protein sequence ID" value="PBQ23417.1"/>
    <property type="molecule type" value="Genomic_DNA"/>
</dbReference>
<organism evidence="2 3">
    <name type="scientific">Levilactobacillus brevis</name>
    <name type="common">Lactobacillus brevis</name>
    <dbReference type="NCBI Taxonomy" id="1580"/>
    <lineage>
        <taxon>Bacteria</taxon>
        <taxon>Bacillati</taxon>
        <taxon>Bacillota</taxon>
        <taxon>Bacilli</taxon>
        <taxon>Lactobacillales</taxon>
        <taxon>Lactobacillaceae</taxon>
        <taxon>Levilactobacillus</taxon>
    </lineage>
</organism>
<evidence type="ECO:0000313" key="2">
    <source>
        <dbReference type="EMBL" id="PBQ23417.1"/>
    </source>
</evidence>
<proteinExistence type="predicted"/>
<sequence>MGAYTEISAAIRDASKAIQKSKDSDLRQKAIDLQGIAMNLNMENSDLKHQIEILKGQLAEKNQLALDKESLCRFQSFWVSDEATRDQIEAHGTPIDRDFLAHIYCPKCLVERNQLVPVNGYGSKENRLYQLMCPVCQYSEYIEFNI</sequence>
<protein>
    <submittedName>
        <fullName evidence="2">Uncharacterized protein</fullName>
    </submittedName>
</protein>
<accession>A0A2A3TX97</accession>
<evidence type="ECO:0000256" key="1">
    <source>
        <dbReference type="SAM" id="Coils"/>
    </source>
</evidence>
<feature type="coiled-coil region" evidence="1">
    <location>
        <begin position="37"/>
        <end position="64"/>
    </location>
</feature>
<evidence type="ECO:0000313" key="3">
    <source>
        <dbReference type="Proteomes" id="UP000217918"/>
    </source>
</evidence>